<dbReference type="Gene3D" id="3.30.1360.70">
    <property type="entry name" value="Arginyl tRNA synthetase N-terminal domain"/>
    <property type="match status" value="1"/>
</dbReference>
<evidence type="ECO:0000256" key="10">
    <source>
        <dbReference type="RuleBase" id="RU363038"/>
    </source>
</evidence>
<evidence type="ECO:0000259" key="12">
    <source>
        <dbReference type="SMART" id="SM00836"/>
    </source>
</evidence>
<feature type="region of interest" description="Disordered" evidence="11">
    <location>
        <begin position="327"/>
        <end position="347"/>
    </location>
</feature>
<dbReference type="Pfam" id="PF03485">
    <property type="entry name" value="Arg_tRNA_synt_N"/>
    <property type="match status" value="1"/>
</dbReference>
<dbReference type="SMART" id="SM01016">
    <property type="entry name" value="Arg_tRNA_synt_N"/>
    <property type="match status" value="1"/>
</dbReference>
<dbReference type="AlphaFoldDB" id="A0A1H5SHY4"/>
<keyword evidence="3 10" id="KW-0436">Ligase</keyword>
<dbReference type="Pfam" id="PF05746">
    <property type="entry name" value="DALR_1"/>
    <property type="match status" value="1"/>
</dbReference>
<dbReference type="InterPro" id="IPR001278">
    <property type="entry name" value="Arg-tRNA-ligase"/>
</dbReference>
<evidence type="ECO:0000256" key="2">
    <source>
        <dbReference type="ARBA" id="ARBA00012837"/>
    </source>
</evidence>
<evidence type="ECO:0000256" key="1">
    <source>
        <dbReference type="ARBA" id="ARBA00005594"/>
    </source>
</evidence>
<evidence type="ECO:0000256" key="9">
    <source>
        <dbReference type="ARBA" id="ARBA00049339"/>
    </source>
</evidence>
<dbReference type="GO" id="GO:0005737">
    <property type="term" value="C:cytoplasm"/>
    <property type="evidence" value="ECO:0007669"/>
    <property type="project" value="InterPro"/>
</dbReference>
<keyword evidence="5 10" id="KW-0067">ATP-binding</keyword>
<dbReference type="InterPro" id="IPR009080">
    <property type="entry name" value="tRNAsynth_Ia_anticodon-bd"/>
</dbReference>
<feature type="domain" description="DALR anticodon binding" evidence="12">
    <location>
        <begin position="562"/>
        <end position="688"/>
    </location>
</feature>
<evidence type="ECO:0000259" key="13">
    <source>
        <dbReference type="SMART" id="SM01016"/>
    </source>
</evidence>
<evidence type="ECO:0000313" key="14">
    <source>
        <dbReference type="EMBL" id="SEF50232.1"/>
    </source>
</evidence>
<dbReference type="Pfam" id="PF00750">
    <property type="entry name" value="tRNA-synt_1d"/>
    <property type="match status" value="1"/>
</dbReference>
<dbReference type="InterPro" id="IPR005148">
    <property type="entry name" value="Arg-tRNA-synth_N"/>
</dbReference>
<dbReference type="GO" id="GO:0004814">
    <property type="term" value="F:arginine-tRNA ligase activity"/>
    <property type="evidence" value="ECO:0007669"/>
    <property type="project" value="UniProtKB-EC"/>
</dbReference>
<comment type="catalytic activity">
    <reaction evidence="9">
        <text>tRNA(Arg) + L-arginine + ATP = L-arginyl-tRNA(Arg) + AMP + diphosphate</text>
        <dbReference type="Rhea" id="RHEA:20301"/>
        <dbReference type="Rhea" id="RHEA-COMP:9658"/>
        <dbReference type="Rhea" id="RHEA-COMP:9673"/>
        <dbReference type="ChEBI" id="CHEBI:30616"/>
        <dbReference type="ChEBI" id="CHEBI:32682"/>
        <dbReference type="ChEBI" id="CHEBI:33019"/>
        <dbReference type="ChEBI" id="CHEBI:78442"/>
        <dbReference type="ChEBI" id="CHEBI:78513"/>
        <dbReference type="ChEBI" id="CHEBI:456215"/>
        <dbReference type="EC" id="6.1.1.19"/>
    </reaction>
</comment>
<keyword evidence="4 10" id="KW-0547">Nucleotide-binding</keyword>
<evidence type="ECO:0000256" key="5">
    <source>
        <dbReference type="ARBA" id="ARBA00022840"/>
    </source>
</evidence>
<accession>A0A1H5SHY4</accession>
<feature type="domain" description="Arginyl tRNA synthetase N-terminal" evidence="13">
    <location>
        <begin position="11"/>
        <end position="97"/>
    </location>
</feature>
<dbReference type="InterPro" id="IPR035684">
    <property type="entry name" value="ArgRS_core"/>
</dbReference>
<dbReference type="Gene3D" id="3.40.50.620">
    <property type="entry name" value="HUPs"/>
    <property type="match status" value="1"/>
</dbReference>
<dbReference type="GO" id="GO:0005524">
    <property type="term" value="F:ATP binding"/>
    <property type="evidence" value="ECO:0007669"/>
    <property type="project" value="UniProtKB-KW"/>
</dbReference>
<dbReference type="Gene3D" id="1.10.730.10">
    <property type="entry name" value="Isoleucyl-tRNA Synthetase, Domain 1"/>
    <property type="match status" value="1"/>
</dbReference>
<gene>
    <name evidence="14" type="ORF">SAMN05421819_0211</name>
</gene>
<evidence type="ECO:0000256" key="4">
    <source>
        <dbReference type="ARBA" id="ARBA00022741"/>
    </source>
</evidence>
<dbReference type="InterPro" id="IPR008909">
    <property type="entry name" value="DALR_anticod-bd"/>
</dbReference>
<keyword evidence="15" id="KW-1185">Reference proteome</keyword>
<name>A0A1H5SHY4_9BACT</name>
<evidence type="ECO:0000313" key="15">
    <source>
        <dbReference type="Proteomes" id="UP000236728"/>
    </source>
</evidence>
<evidence type="ECO:0000256" key="7">
    <source>
        <dbReference type="ARBA" id="ARBA00023146"/>
    </source>
</evidence>
<evidence type="ECO:0000256" key="11">
    <source>
        <dbReference type="SAM" id="MobiDB-lite"/>
    </source>
</evidence>
<reference evidence="14 15" key="1">
    <citation type="submission" date="2016-10" db="EMBL/GenBank/DDBJ databases">
        <authorList>
            <person name="de Groot N.N."/>
        </authorList>
    </citation>
    <scope>NUCLEOTIDE SEQUENCE [LARGE SCALE GENOMIC DNA]</scope>
    <source>
        <strain evidence="14 15">DSM 22489</strain>
    </source>
</reference>
<dbReference type="InterPro" id="IPR014729">
    <property type="entry name" value="Rossmann-like_a/b/a_fold"/>
</dbReference>
<keyword evidence="7 10" id="KW-0030">Aminoacyl-tRNA synthetase</keyword>
<dbReference type="PRINTS" id="PR01038">
    <property type="entry name" value="TRNASYNTHARG"/>
</dbReference>
<dbReference type="SUPFAM" id="SSF52374">
    <property type="entry name" value="Nucleotidylyl transferase"/>
    <property type="match status" value="1"/>
</dbReference>
<evidence type="ECO:0000256" key="8">
    <source>
        <dbReference type="ARBA" id="ARBA00033033"/>
    </source>
</evidence>
<dbReference type="InterPro" id="IPR036695">
    <property type="entry name" value="Arg-tRNA-synth_N_sf"/>
</dbReference>
<dbReference type="GO" id="GO:0006420">
    <property type="term" value="P:arginyl-tRNA aminoacylation"/>
    <property type="evidence" value="ECO:0007669"/>
    <property type="project" value="InterPro"/>
</dbReference>
<comment type="similarity">
    <text evidence="1 10">Belongs to the class-I aminoacyl-tRNA synthetase family.</text>
</comment>
<evidence type="ECO:0000256" key="6">
    <source>
        <dbReference type="ARBA" id="ARBA00022917"/>
    </source>
</evidence>
<sequence length="688" mass="76400">MPPLLRERMYRKLQQTIQAKIQSLLVERYGVELATLVVELPPKIEFGEMALPVAFELAKRLKKAPRMIAQELAPLLAGIEGVASVDVAGAGYLNLKLDRGDVVKRMAADEHAAVGGAGFRLVEHTSINPNKAAHVGHLRNAILGDSFARMLKRDEYKPGWEIGVQNYIDNTGVQVADIVVGVTTLEGMDLDRVKEWMQELFESNQRLDYACWDLYARVSQWYDSDPALAVERKKLRIDTLHKIEEGNNDTATIADLIATGVLRRHLETMERLGIEYDFLPRESEILHLDFWNTARELMIAKGVLYFESEGKNKGCWVMRRAGVAPAGLGDGPGPEVNGELTPSDGPDEDAKILVRSSGTVTYVGKDIAYHLWKFGLLGKDFFYAPFHQYASHMCWTSTDKPTGQLPDGKGFGHADAIYNVIDSRQDDPQTQVKEALRGLGYEAESERYTHLNYAFVGLTARTAEELGYTLTDEERAKNFIEVSGRKGFGVKADDLIDRMIAAARTEVDARHPELEDAERAEIAKTIGVGALRFFLLRFTRTTLIAFDFKDALSFDGETGPYAQYAAVRAANIFRKAGVEAEAALVAVQSGDYAALLASEEGTSVWEMWLAASRVSTVLEQAIAAAEPAILARYAFQLAQQFNNFYHRHHILTETDETRKTLLLATAAVARRELVRVLGWLGIGVPSAM</sequence>
<dbReference type="SUPFAM" id="SSF55190">
    <property type="entry name" value="Arginyl-tRNA synthetase (ArgRS), N-terminal 'additional' domain"/>
    <property type="match status" value="1"/>
</dbReference>
<dbReference type="PANTHER" id="PTHR11956">
    <property type="entry name" value="ARGINYL-TRNA SYNTHETASE"/>
    <property type="match status" value="1"/>
</dbReference>
<protein>
    <recommendedName>
        <fullName evidence="2">arginine--tRNA ligase</fullName>
        <ecNumber evidence="2">6.1.1.19</ecNumber>
    </recommendedName>
    <alternativeName>
        <fullName evidence="8">Arginyl-tRNA synthetase</fullName>
    </alternativeName>
</protein>
<keyword evidence="6 10" id="KW-0648">Protein biosynthesis</keyword>
<evidence type="ECO:0000256" key="3">
    <source>
        <dbReference type="ARBA" id="ARBA00022598"/>
    </source>
</evidence>
<dbReference type="SUPFAM" id="SSF47323">
    <property type="entry name" value="Anticodon-binding domain of a subclass of class I aminoacyl-tRNA synthetases"/>
    <property type="match status" value="1"/>
</dbReference>
<dbReference type="EC" id="6.1.1.19" evidence="2"/>
<dbReference type="PANTHER" id="PTHR11956:SF5">
    <property type="entry name" value="ARGININE--TRNA LIGASE, CYTOPLASMIC"/>
    <property type="match status" value="1"/>
</dbReference>
<proteinExistence type="inferred from homology"/>
<organism evidence="14 15">
    <name type="scientific">Bryocella elongata</name>
    <dbReference type="NCBI Taxonomy" id="863522"/>
    <lineage>
        <taxon>Bacteria</taxon>
        <taxon>Pseudomonadati</taxon>
        <taxon>Acidobacteriota</taxon>
        <taxon>Terriglobia</taxon>
        <taxon>Terriglobales</taxon>
        <taxon>Acidobacteriaceae</taxon>
        <taxon>Bryocella</taxon>
    </lineage>
</organism>
<dbReference type="EMBL" id="FNVA01000001">
    <property type="protein sequence ID" value="SEF50232.1"/>
    <property type="molecule type" value="Genomic_DNA"/>
</dbReference>
<dbReference type="Proteomes" id="UP000236728">
    <property type="component" value="Unassembled WGS sequence"/>
</dbReference>
<dbReference type="SMART" id="SM00836">
    <property type="entry name" value="DALR_1"/>
    <property type="match status" value="1"/>
</dbReference>